<evidence type="ECO:0000256" key="2">
    <source>
        <dbReference type="SAM" id="Phobius"/>
    </source>
</evidence>
<gene>
    <name evidence="4" type="ORF">MVEN_01196300</name>
</gene>
<feature type="transmembrane region" description="Helical" evidence="2">
    <location>
        <begin position="276"/>
        <end position="300"/>
    </location>
</feature>
<organism evidence="4 5">
    <name type="scientific">Mycena venus</name>
    <dbReference type="NCBI Taxonomy" id="2733690"/>
    <lineage>
        <taxon>Eukaryota</taxon>
        <taxon>Fungi</taxon>
        <taxon>Dikarya</taxon>
        <taxon>Basidiomycota</taxon>
        <taxon>Agaricomycotina</taxon>
        <taxon>Agaricomycetes</taxon>
        <taxon>Agaricomycetidae</taxon>
        <taxon>Agaricales</taxon>
        <taxon>Marasmiineae</taxon>
        <taxon>Mycenaceae</taxon>
        <taxon>Mycena</taxon>
    </lineage>
</organism>
<dbReference type="Pfam" id="PF20153">
    <property type="entry name" value="DUF6535"/>
    <property type="match status" value="1"/>
</dbReference>
<proteinExistence type="predicted"/>
<dbReference type="InterPro" id="IPR045338">
    <property type="entry name" value="DUF6535"/>
</dbReference>
<keyword evidence="2" id="KW-0812">Transmembrane</keyword>
<protein>
    <recommendedName>
        <fullName evidence="3">DUF6535 domain-containing protein</fullName>
    </recommendedName>
</protein>
<feature type="transmembrane region" description="Helical" evidence="2">
    <location>
        <begin position="249"/>
        <end position="270"/>
    </location>
</feature>
<comment type="caution">
    <text evidence="4">The sequence shown here is derived from an EMBL/GenBank/DDBJ whole genome shotgun (WGS) entry which is preliminary data.</text>
</comment>
<feature type="transmembrane region" description="Helical" evidence="2">
    <location>
        <begin position="183"/>
        <end position="207"/>
    </location>
</feature>
<keyword evidence="2" id="KW-0472">Membrane</keyword>
<name>A0A8H6Y5J2_9AGAR</name>
<reference evidence="4" key="1">
    <citation type="submission" date="2020-05" db="EMBL/GenBank/DDBJ databases">
        <title>Mycena genomes resolve the evolution of fungal bioluminescence.</title>
        <authorList>
            <person name="Tsai I.J."/>
        </authorList>
    </citation>
    <scope>NUCLEOTIDE SEQUENCE</scope>
    <source>
        <strain evidence="4">CCC161011</strain>
    </source>
</reference>
<keyword evidence="2" id="KW-1133">Transmembrane helix</keyword>
<feature type="region of interest" description="Disordered" evidence="1">
    <location>
        <begin position="1"/>
        <end position="50"/>
    </location>
</feature>
<evidence type="ECO:0000313" key="4">
    <source>
        <dbReference type="EMBL" id="KAF7352326.1"/>
    </source>
</evidence>
<evidence type="ECO:0000256" key="1">
    <source>
        <dbReference type="SAM" id="MobiDB-lite"/>
    </source>
</evidence>
<evidence type="ECO:0000259" key="3">
    <source>
        <dbReference type="Pfam" id="PF20153"/>
    </source>
</evidence>
<dbReference type="OrthoDB" id="3247591at2759"/>
<dbReference type="Proteomes" id="UP000620124">
    <property type="component" value="Unassembled WGS sequence"/>
</dbReference>
<dbReference type="AlphaFoldDB" id="A0A8H6Y5J2"/>
<feature type="domain" description="DUF6535" evidence="3">
    <location>
        <begin position="95"/>
        <end position="271"/>
    </location>
</feature>
<dbReference type="EMBL" id="JACAZI010000009">
    <property type="protein sequence ID" value="KAF7352326.1"/>
    <property type="molecule type" value="Genomic_DNA"/>
</dbReference>
<evidence type="ECO:0000313" key="5">
    <source>
        <dbReference type="Proteomes" id="UP000620124"/>
    </source>
</evidence>
<accession>A0A8H6Y5J2</accession>
<keyword evidence="5" id="KW-1185">Reference proteome</keyword>
<sequence>MSQSPPPSEGDAAGDAIHPAEPLAAAEPTNERPGEAIELPVGSNSDNTNRGTTARLVGAINEQSATLKTALESVTKAVEALKHQPQSPDRKIAFWTAYKKLADEFDNELQAKYGQDLDTSLIFAGLFSAVSSAFIIQIQPELQPDPNGPTLALLSLLVQNITGIPPASLSQGVSTATSPPPTIVVVAQSLLYFSLSATLLAALLAVLGKQWLLHYNSVGERGTIEERGLERQRKVDGMRRWRFDLVMQVFPLLLQFSLLLFAVALAIYLWTIHHAIAAIALSLAGLGSILYATMIISAVASPDSPFQTSLSSLLKIILDRFPIPKHLRRFIRGISGRLGRAFDQTNMVFSQYTRAITQMAPLLPLFHAPKLPESVPPQPVPILDPPDSPSNEVRAVLWALEASTDPRLIEAAAELVAELQWPVNLNVQPALSRLDDTFRLCIENLWNVREGMTNCATVCIKAFWILDMVTEEDQRTPHLWTYRFASVENASEEQDSIEFWTRRPLNLVYTPAPITLWTLWFIAVQNLPETMLKIVKGIWGADGDKGGAAETRSMRVKSRRCGRANSLIIKVVSFFVRPSVGRTIY</sequence>